<dbReference type="InterPro" id="IPR043917">
    <property type="entry name" value="DUF5753"/>
</dbReference>
<evidence type="ECO:0000256" key="1">
    <source>
        <dbReference type="SAM" id="MobiDB-lite"/>
    </source>
</evidence>
<keyword evidence="4" id="KW-1185">Reference proteome</keyword>
<organism evidence="3 4">
    <name type="scientific">Nocardiopsis composta</name>
    <dbReference type="NCBI Taxonomy" id="157465"/>
    <lineage>
        <taxon>Bacteria</taxon>
        <taxon>Bacillati</taxon>
        <taxon>Actinomycetota</taxon>
        <taxon>Actinomycetes</taxon>
        <taxon>Streptosporangiales</taxon>
        <taxon>Nocardiopsidaceae</taxon>
        <taxon>Nocardiopsis</taxon>
    </lineage>
</organism>
<dbReference type="InterPro" id="IPR010982">
    <property type="entry name" value="Lambda_DNA-bd_dom_sf"/>
</dbReference>
<evidence type="ECO:0000313" key="3">
    <source>
        <dbReference type="EMBL" id="MBB5433480.1"/>
    </source>
</evidence>
<proteinExistence type="predicted"/>
<dbReference type="InterPro" id="IPR001387">
    <property type="entry name" value="Cro/C1-type_HTH"/>
</dbReference>
<dbReference type="AlphaFoldDB" id="A0A7W8VEW3"/>
<dbReference type="Pfam" id="PF13560">
    <property type="entry name" value="HTH_31"/>
    <property type="match status" value="1"/>
</dbReference>
<reference evidence="3 4" key="1">
    <citation type="submission" date="2020-08" db="EMBL/GenBank/DDBJ databases">
        <title>Sequencing the genomes of 1000 actinobacteria strains.</title>
        <authorList>
            <person name="Klenk H.-P."/>
        </authorList>
    </citation>
    <scope>NUCLEOTIDE SEQUENCE [LARGE SCALE GENOMIC DNA]</scope>
    <source>
        <strain evidence="3 4">DSM 44551</strain>
    </source>
</reference>
<dbReference type="EMBL" id="JACHDB010000001">
    <property type="protein sequence ID" value="MBB5433480.1"/>
    <property type="molecule type" value="Genomic_DNA"/>
</dbReference>
<sequence length="276" mass="31234">MAGSPTVRRKRLSRKLRELREASKLTSEQATKKAGFSRGKLTRMERDEWTRPNPKDISVLLDVYKVTDPAEREAYLTLAKQARQRGWWVSYSDALGKGAYVGLEAEASAIRTFEPLLIPGLLQVEEYARTVIRGSGVTDEDEIDRRVEARMLRKQVLARPDAPTFWAIVDESALRKVTPDLAGQLQHLLDVQRSNLRVQVLPDRLGPHAAMAGSFVILDFPDDPSVVYLELAEDQLFLEEADPLRMYELQYGYVQSSALSVDDSRSFIQDRLNAIT</sequence>
<evidence type="ECO:0000259" key="2">
    <source>
        <dbReference type="PROSITE" id="PS50943"/>
    </source>
</evidence>
<gene>
    <name evidence="3" type="ORF">HDA36_003564</name>
</gene>
<dbReference type="GO" id="GO:0003677">
    <property type="term" value="F:DNA binding"/>
    <property type="evidence" value="ECO:0007669"/>
    <property type="project" value="InterPro"/>
</dbReference>
<name>A0A7W8VEW3_9ACTN</name>
<dbReference type="Proteomes" id="UP000572635">
    <property type="component" value="Unassembled WGS sequence"/>
</dbReference>
<evidence type="ECO:0000313" key="4">
    <source>
        <dbReference type="Proteomes" id="UP000572635"/>
    </source>
</evidence>
<dbReference type="Gene3D" id="1.10.260.40">
    <property type="entry name" value="lambda repressor-like DNA-binding domains"/>
    <property type="match status" value="1"/>
</dbReference>
<accession>A0A7W8VEW3</accession>
<dbReference type="SUPFAM" id="SSF47413">
    <property type="entry name" value="lambda repressor-like DNA-binding domains"/>
    <property type="match status" value="1"/>
</dbReference>
<dbReference type="RefSeq" id="WP_184393273.1">
    <property type="nucleotide sequence ID" value="NZ_JACHDB010000001.1"/>
</dbReference>
<dbReference type="PROSITE" id="PS50943">
    <property type="entry name" value="HTH_CROC1"/>
    <property type="match status" value="1"/>
</dbReference>
<feature type="domain" description="HTH cro/C1-type" evidence="2">
    <location>
        <begin position="16"/>
        <end position="72"/>
    </location>
</feature>
<dbReference type="Pfam" id="PF19054">
    <property type="entry name" value="DUF5753"/>
    <property type="match status" value="1"/>
</dbReference>
<comment type="caution">
    <text evidence="3">The sequence shown here is derived from an EMBL/GenBank/DDBJ whole genome shotgun (WGS) entry which is preliminary data.</text>
</comment>
<protein>
    <submittedName>
        <fullName evidence="3">Transcriptional regulator with XRE-family HTH domain</fullName>
    </submittedName>
</protein>
<dbReference type="CDD" id="cd00093">
    <property type="entry name" value="HTH_XRE"/>
    <property type="match status" value="1"/>
</dbReference>
<feature type="region of interest" description="Disordered" evidence="1">
    <location>
        <begin position="22"/>
        <end position="48"/>
    </location>
</feature>
<dbReference type="SMART" id="SM00530">
    <property type="entry name" value="HTH_XRE"/>
    <property type="match status" value="1"/>
</dbReference>